<accession>A0ABW8YQW5</accession>
<dbReference type="Proteomes" id="UP001629244">
    <property type="component" value="Unassembled WGS sequence"/>
</dbReference>
<organism evidence="2 3">
    <name type="scientific">Sphingomonas plantiphila</name>
    <dbReference type="NCBI Taxonomy" id="3163295"/>
    <lineage>
        <taxon>Bacteria</taxon>
        <taxon>Pseudomonadati</taxon>
        <taxon>Pseudomonadota</taxon>
        <taxon>Alphaproteobacteria</taxon>
        <taxon>Sphingomonadales</taxon>
        <taxon>Sphingomonadaceae</taxon>
        <taxon>Sphingomonas</taxon>
    </lineage>
</organism>
<comment type="caution">
    <text evidence="2">The sequence shown here is derived from an EMBL/GenBank/DDBJ whole genome shotgun (WGS) entry which is preliminary data.</text>
</comment>
<reference evidence="2 3" key="1">
    <citation type="submission" date="2024-06" db="EMBL/GenBank/DDBJ databases">
        <authorList>
            <person name="Kaempfer P."/>
            <person name="Viver T."/>
        </authorList>
    </citation>
    <scope>NUCLEOTIDE SEQUENCE [LARGE SCALE GENOMIC DNA]</scope>
    <source>
        <strain evidence="2 3">ST-64</strain>
    </source>
</reference>
<proteinExistence type="predicted"/>
<dbReference type="EMBL" id="JBELQC010000001">
    <property type="protein sequence ID" value="MFL9841473.1"/>
    <property type="molecule type" value="Genomic_DNA"/>
</dbReference>
<gene>
    <name evidence="2" type="ORF">ABS767_10905</name>
</gene>
<evidence type="ECO:0000256" key="1">
    <source>
        <dbReference type="SAM" id="SignalP"/>
    </source>
</evidence>
<protein>
    <submittedName>
        <fullName evidence="2">Uncharacterized protein</fullName>
    </submittedName>
</protein>
<keyword evidence="3" id="KW-1185">Reference proteome</keyword>
<keyword evidence="1" id="KW-0732">Signal</keyword>
<evidence type="ECO:0000313" key="2">
    <source>
        <dbReference type="EMBL" id="MFL9841473.1"/>
    </source>
</evidence>
<sequence>MERRLRMMIAGSIAVWVPVASAAEAHPALVDLGKVYRLKAQPASDAPSTTEGHAR</sequence>
<evidence type="ECO:0000313" key="3">
    <source>
        <dbReference type="Proteomes" id="UP001629244"/>
    </source>
</evidence>
<name>A0ABW8YQW5_9SPHN</name>
<feature type="chain" id="PRO_5046953462" evidence="1">
    <location>
        <begin position="23"/>
        <end position="55"/>
    </location>
</feature>
<dbReference type="RefSeq" id="WP_408078373.1">
    <property type="nucleotide sequence ID" value="NZ_JBELQC010000001.1"/>
</dbReference>
<feature type="signal peptide" evidence="1">
    <location>
        <begin position="1"/>
        <end position="22"/>
    </location>
</feature>